<dbReference type="Proteomes" id="UP000186455">
    <property type="component" value="Unassembled WGS sequence"/>
</dbReference>
<proteinExistence type="predicted"/>
<feature type="compositionally biased region" description="Basic and acidic residues" evidence="1">
    <location>
        <begin position="68"/>
        <end position="94"/>
    </location>
</feature>
<evidence type="ECO:0000256" key="2">
    <source>
        <dbReference type="SAM" id="Phobius"/>
    </source>
</evidence>
<reference evidence="3 4" key="1">
    <citation type="submission" date="2015-06" db="EMBL/GenBank/DDBJ databases">
        <title>Cloning and characterization of the uncialamcin biosynthetic gene cluster.</title>
        <authorList>
            <person name="Yan X."/>
            <person name="Huang T."/>
            <person name="Ge H."/>
            <person name="Shen B."/>
        </authorList>
    </citation>
    <scope>NUCLEOTIDE SEQUENCE [LARGE SCALE GENOMIC DNA]</scope>
    <source>
        <strain evidence="3 4">DCA2648</strain>
    </source>
</reference>
<evidence type="ECO:0000313" key="3">
    <source>
        <dbReference type="EMBL" id="OKH93838.1"/>
    </source>
</evidence>
<keyword evidence="2" id="KW-0472">Membrane</keyword>
<gene>
    <name evidence="3" type="ORF">AB852_14065</name>
</gene>
<evidence type="ECO:0000313" key="4">
    <source>
        <dbReference type="Proteomes" id="UP000186455"/>
    </source>
</evidence>
<feature type="region of interest" description="Disordered" evidence="1">
    <location>
        <begin position="36"/>
        <end position="94"/>
    </location>
</feature>
<comment type="caution">
    <text evidence="3">The sequence shown here is derived from an EMBL/GenBank/DDBJ whole genome shotgun (WGS) entry which is preliminary data.</text>
</comment>
<organism evidence="3 4">
    <name type="scientific">Streptomyces uncialis</name>
    <dbReference type="NCBI Taxonomy" id="1048205"/>
    <lineage>
        <taxon>Bacteria</taxon>
        <taxon>Bacillati</taxon>
        <taxon>Actinomycetota</taxon>
        <taxon>Actinomycetes</taxon>
        <taxon>Kitasatosporales</taxon>
        <taxon>Streptomycetaceae</taxon>
        <taxon>Streptomyces</taxon>
    </lineage>
</organism>
<evidence type="ECO:0000256" key="1">
    <source>
        <dbReference type="SAM" id="MobiDB-lite"/>
    </source>
</evidence>
<dbReference type="AlphaFoldDB" id="A0A1Q4V7L5"/>
<dbReference type="EMBL" id="LFBV01000003">
    <property type="protein sequence ID" value="OKH93838.1"/>
    <property type="molecule type" value="Genomic_DNA"/>
</dbReference>
<accession>A0A1Q4V7L5</accession>
<keyword evidence="4" id="KW-1185">Reference proteome</keyword>
<sequence length="187" mass="20123">MTAHWWTGVGGVVGVLGLFVGVLAWLAPAGDDEVPAVGKADHQGQERWSSVKSLGNAPLDLDPVPPTADRRPPTADRRPPTADRRPPTGRRGDIWVDTTEALTADSALVSPSELSGVRKRRLTDAPSLHSCRSELRRPSEDEVSVKYGHFFCVRTSEDRVAVIAVDSVYQDDSGAAGAQLAITVYEK</sequence>
<name>A0A1Q4V7L5_9ACTN</name>
<keyword evidence="2" id="KW-0812">Transmembrane</keyword>
<protein>
    <submittedName>
        <fullName evidence="3">Uncharacterized protein</fullName>
    </submittedName>
</protein>
<keyword evidence="2" id="KW-1133">Transmembrane helix</keyword>
<dbReference type="RefSeq" id="WP_178391018.1">
    <property type="nucleotide sequence ID" value="NZ_LFBV01000003.1"/>
</dbReference>
<feature type="transmembrane region" description="Helical" evidence="2">
    <location>
        <begin position="6"/>
        <end position="26"/>
    </location>
</feature>